<feature type="chain" id="PRO_5002533541" evidence="1">
    <location>
        <begin position="21"/>
        <end position="235"/>
    </location>
</feature>
<evidence type="ECO:0000313" key="3">
    <source>
        <dbReference type="Proteomes" id="UP000033935"/>
    </source>
</evidence>
<dbReference type="Proteomes" id="UP000033935">
    <property type="component" value="Unassembled WGS sequence"/>
</dbReference>
<protein>
    <submittedName>
        <fullName evidence="2">Uncharacterized protein</fullName>
    </submittedName>
</protein>
<name>A0A0G0MPJ8_9BACT</name>
<dbReference type="AlphaFoldDB" id="A0A0G0MPJ8"/>
<keyword evidence="1" id="KW-0732">Signal</keyword>
<gene>
    <name evidence="2" type="ORF">UT30_C0001G0017</name>
</gene>
<feature type="signal peptide" evidence="1">
    <location>
        <begin position="1"/>
        <end position="20"/>
    </location>
</feature>
<proteinExistence type="predicted"/>
<evidence type="ECO:0000256" key="1">
    <source>
        <dbReference type="SAM" id="SignalP"/>
    </source>
</evidence>
<evidence type="ECO:0000313" key="2">
    <source>
        <dbReference type="EMBL" id="KKR05058.1"/>
    </source>
</evidence>
<dbReference type="EMBL" id="LBWG01000001">
    <property type="protein sequence ID" value="KKR05058.1"/>
    <property type="molecule type" value="Genomic_DNA"/>
</dbReference>
<comment type="caution">
    <text evidence="2">The sequence shown here is derived from an EMBL/GenBank/DDBJ whole genome shotgun (WGS) entry which is preliminary data.</text>
</comment>
<accession>A0A0G0MPJ8</accession>
<sequence length="235" mass="25593">MKKFFLVFSLILVFSGGGCVSTPVSQTEITNQEAAVSDKVLQEPVGELQTEDEFTGPTETMDPITEDELGFSVEAPEGWGEFSAILYRRWWPQEPGLGEDKEYRGIFSEQSAVIYRTTLSAVAREGYIGDAQGYLKKEDGYYLLSPLSKEPQMRVPDELIVGEVPLANATALLLKGSSQDEEGPSFFPNDPDEFAAVINTPDGAVTGGVFIGNMDGQPVISMEAFKAMLLGVTLE</sequence>
<reference evidence="2 3" key="1">
    <citation type="journal article" date="2015" name="Nature">
        <title>rRNA introns, odd ribosomes, and small enigmatic genomes across a large radiation of phyla.</title>
        <authorList>
            <person name="Brown C.T."/>
            <person name="Hug L.A."/>
            <person name="Thomas B.C."/>
            <person name="Sharon I."/>
            <person name="Castelle C.J."/>
            <person name="Singh A."/>
            <person name="Wilkins M.J."/>
            <person name="Williams K.H."/>
            <person name="Banfield J.F."/>
        </authorList>
    </citation>
    <scope>NUCLEOTIDE SEQUENCE [LARGE SCALE GENOMIC DNA]</scope>
</reference>
<organism evidence="2 3">
    <name type="scientific">Candidatus Uhrbacteria bacterium GW2011_GWF2_39_13</name>
    <dbReference type="NCBI Taxonomy" id="1618995"/>
    <lineage>
        <taxon>Bacteria</taxon>
        <taxon>Candidatus Uhriibacteriota</taxon>
    </lineage>
</organism>
<dbReference type="PROSITE" id="PS51257">
    <property type="entry name" value="PROKAR_LIPOPROTEIN"/>
    <property type="match status" value="1"/>
</dbReference>